<comment type="cofactor">
    <cofactor evidence="1">
        <name>Mn(2+)</name>
        <dbReference type="ChEBI" id="CHEBI:29035"/>
    </cofactor>
    <text evidence="1">The Mn(2+) ion enhances activity.</text>
</comment>
<dbReference type="NCBIfam" id="TIGR01891">
    <property type="entry name" value="amidohydrolases"/>
    <property type="match status" value="1"/>
</dbReference>
<dbReference type="SUPFAM" id="SSF53187">
    <property type="entry name" value="Zn-dependent exopeptidases"/>
    <property type="match status" value="1"/>
</dbReference>
<proteinExistence type="predicted"/>
<protein>
    <submittedName>
        <fullName evidence="3">Amidohydrolase</fullName>
    </submittedName>
</protein>
<dbReference type="InterPro" id="IPR017439">
    <property type="entry name" value="Amidohydrolase"/>
</dbReference>
<dbReference type="STRING" id="349095.SAMN05660299_01898"/>
<evidence type="ECO:0000313" key="3">
    <source>
        <dbReference type="EMBL" id="SDM99149.1"/>
    </source>
</evidence>
<dbReference type="Gene3D" id="3.40.630.10">
    <property type="entry name" value="Zn peptidases"/>
    <property type="match status" value="1"/>
</dbReference>
<keyword evidence="4" id="KW-1185">Reference proteome</keyword>
<feature type="binding site" evidence="1">
    <location>
        <position position="105"/>
    </location>
    <ligand>
        <name>Mn(2+)</name>
        <dbReference type="ChEBI" id="CHEBI:29035"/>
        <label>2</label>
    </ligand>
</feature>
<feature type="binding site" evidence="1">
    <location>
        <position position="107"/>
    </location>
    <ligand>
        <name>Mn(2+)</name>
        <dbReference type="ChEBI" id="CHEBI:29035"/>
        <label>2</label>
    </ligand>
</feature>
<evidence type="ECO:0000259" key="2">
    <source>
        <dbReference type="Pfam" id="PF07687"/>
    </source>
</evidence>
<name>A0A1G9XQN4_9FIRM</name>
<reference evidence="3 4" key="1">
    <citation type="submission" date="2016-10" db="EMBL/GenBank/DDBJ databases">
        <authorList>
            <person name="de Groot N.N."/>
        </authorList>
    </citation>
    <scope>NUCLEOTIDE SEQUENCE [LARGE SCALE GENOMIC DNA]</scope>
    <source>
        <strain evidence="3 4">DSM 16981</strain>
    </source>
</reference>
<dbReference type="OrthoDB" id="1633187at2"/>
<dbReference type="InterPro" id="IPR036264">
    <property type="entry name" value="Bact_exopeptidase_dim_dom"/>
</dbReference>
<dbReference type="GO" id="GO:0016787">
    <property type="term" value="F:hydrolase activity"/>
    <property type="evidence" value="ECO:0007669"/>
    <property type="project" value="UniProtKB-KW"/>
</dbReference>
<keyword evidence="1" id="KW-0464">Manganese</keyword>
<feature type="binding site" evidence="1">
    <location>
        <position position="367"/>
    </location>
    <ligand>
        <name>Mn(2+)</name>
        <dbReference type="ChEBI" id="CHEBI:29035"/>
        <label>2</label>
    </ligand>
</feature>
<dbReference type="Proteomes" id="UP000199309">
    <property type="component" value="Unassembled WGS sequence"/>
</dbReference>
<dbReference type="RefSeq" id="WP_091651076.1">
    <property type="nucleotide sequence ID" value="NZ_FNHQ01000019.1"/>
</dbReference>
<feature type="binding site" evidence="1">
    <location>
        <position position="141"/>
    </location>
    <ligand>
        <name>Mn(2+)</name>
        <dbReference type="ChEBI" id="CHEBI:29035"/>
        <label>2</label>
    </ligand>
</feature>
<organism evidence="3 4">
    <name type="scientific">Megasphaera paucivorans</name>
    <dbReference type="NCBI Taxonomy" id="349095"/>
    <lineage>
        <taxon>Bacteria</taxon>
        <taxon>Bacillati</taxon>
        <taxon>Bacillota</taxon>
        <taxon>Negativicutes</taxon>
        <taxon>Veillonellales</taxon>
        <taxon>Veillonellaceae</taxon>
        <taxon>Megasphaera</taxon>
    </lineage>
</organism>
<dbReference type="EMBL" id="FNHQ01000019">
    <property type="protein sequence ID" value="SDM99149.1"/>
    <property type="molecule type" value="Genomic_DNA"/>
</dbReference>
<keyword evidence="1" id="KW-0479">Metal-binding</keyword>
<dbReference type="Pfam" id="PF07687">
    <property type="entry name" value="M20_dimer"/>
    <property type="match status" value="1"/>
</dbReference>
<evidence type="ECO:0000256" key="1">
    <source>
        <dbReference type="PIRSR" id="PIRSR005962-1"/>
    </source>
</evidence>
<dbReference type="Pfam" id="PF01546">
    <property type="entry name" value="Peptidase_M20"/>
    <property type="match status" value="1"/>
</dbReference>
<gene>
    <name evidence="3" type="ORF">SAMN05660299_01898</name>
</gene>
<dbReference type="SUPFAM" id="SSF55031">
    <property type="entry name" value="Bacterial exopeptidase dimerisation domain"/>
    <property type="match status" value="1"/>
</dbReference>
<dbReference type="InterPro" id="IPR011650">
    <property type="entry name" value="Peptidase_M20_dimer"/>
</dbReference>
<dbReference type="InterPro" id="IPR002933">
    <property type="entry name" value="Peptidase_M20"/>
</dbReference>
<dbReference type="AlphaFoldDB" id="A0A1G9XQN4"/>
<dbReference type="PANTHER" id="PTHR11014:SF63">
    <property type="entry name" value="METALLOPEPTIDASE, PUTATIVE (AFU_ORTHOLOGUE AFUA_6G09600)-RELATED"/>
    <property type="match status" value="1"/>
</dbReference>
<sequence length="407" mass="45072">MNIKQCVHDNVDEIADLHQYFHMYPELSTEEFRTMEYIQKKLKEYNIPSVHIENGGILGIIDSGKPGKTLLLRADIDALPITESDINISKQKKYISQNKGIMHACGHDGHTAMLLVEGKILQENHNEWEGKVVLMFEEGEENGSRYLLQFFAYFEKHAIHIDGCYGTHVRWDIPSGKISIITGPAMAGVFAFDITLMGIGGHGSRPDLAVNPIDCFAAIYNGINTIRMRNISPQHCLTVSIGKLKGGDRINVISDMLEFGGTVRYFNENDGQQFKENLERILENECSNFGCRYIVNKKSLNYVLRNNEDCARIACNAIAKDLGEDVLYAGQPWMASESMALTLRVYPGVFSFTGIANAEIGSGANHHTAAFDIDDAGLATGVAAAIAYSLAFLAYTQPISFTAQSIE</sequence>
<dbReference type="GO" id="GO:0046872">
    <property type="term" value="F:metal ion binding"/>
    <property type="evidence" value="ECO:0007669"/>
    <property type="project" value="UniProtKB-KW"/>
</dbReference>
<keyword evidence="3" id="KW-0378">Hydrolase</keyword>
<dbReference type="Gene3D" id="3.30.70.360">
    <property type="match status" value="1"/>
</dbReference>
<accession>A0A1G9XQN4</accession>
<evidence type="ECO:0000313" key="4">
    <source>
        <dbReference type="Proteomes" id="UP000199309"/>
    </source>
</evidence>
<feature type="domain" description="Peptidase M20 dimerisation" evidence="2">
    <location>
        <begin position="188"/>
        <end position="287"/>
    </location>
</feature>
<feature type="binding site" evidence="1">
    <location>
        <position position="168"/>
    </location>
    <ligand>
        <name>Mn(2+)</name>
        <dbReference type="ChEBI" id="CHEBI:29035"/>
        <label>2</label>
    </ligand>
</feature>
<dbReference type="PANTHER" id="PTHR11014">
    <property type="entry name" value="PEPTIDASE M20 FAMILY MEMBER"/>
    <property type="match status" value="1"/>
</dbReference>
<dbReference type="PIRSF" id="PIRSF005962">
    <property type="entry name" value="Pept_M20D_amidohydro"/>
    <property type="match status" value="1"/>
</dbReference>